<organism evidence="8">
    <name type="scientific">Populus davidiana</name>
    <dbReference type="NCBI Taxonomy" id="266767"/>
    <lineage>
        <taxon>Eukaryota</taxon>
        <taxon>Viridiplantae</taxon>
        <taxon>Streptophyta</taxon>
        <taxon>Embryophyta</taxon>
        <taxon>Tracheophyta</taxon>
        <taxon>Spermatophyta</taxon>
        <taxon>Magnoliopsida</taxon>
        <taxon>eudicotyledons</taxon>
        <taxon>Gunneridae</taxon>
        <taxon>Pentapetalae</taxon>
        <taxon>rosids</taxon>
        <taxon>fabids</taxon>
        <taxon>Malpighiales</taxon>
        <taxon>Salicaceae</taxon>
        <taxon>Saliceae</taxon>
        <taxon>Populus</taxon>
    </lineage>
</organism>
<reference evidence="8" key="1">
    <citation type="submission" date="2020-03" db="EMBL/GenBank/DDBJ databases">
        <authorList>
            <person name="Zhang R."/>
        </authorList>
    </citation>
    <scope>NUCLEOTIDE SEQUENCE</scope>
</reference>
<keyword evidence="2" id="KW-0479">Metal-binding</keyword>
<evidence type="ECO:0000256" key="1">
    <source>
        <dbReference type="ARBA" id="ARBA00022714"/>
    </source>
</evidence>
<proteinExistence type="predicted"/>
<feature type="region of interest" description="Disordered" evidence="6">
    <location>
        <begin position="1"/>
        <end position="105"/>
    </location>
</feature>
<dbReference type="GO" id="GO:0046872">
    <property type="term" value="F:metal ion binding"/>
    <property type="evidence" value="ECO:0007669"/>
    <property type="project" value="UniProtKB-KW"/>
</dbReference>
<dbReference type="InterPro" id="IPR017941">
    <property type="entry name" value="Rieske_2Fe-2S"/>
</dbReference>
<evidence type="ECO:0000259" key="7">
    <source>
        <dbReference type="PROSITE" id="PS51296"/>
    </source>
</evidence>
<dbReference type="PROSITE" id="PS51296">
    <property type="entry name" value="RIESKE"/>
    <property type="match status" value="1"/>
</dbReference>
<evidence type="ECO:0000256" key="4">
    <source>
        <dbReference type="ARBA" id="ARBA00023004"/>
    </source>
</evidence>
<protein>
    <recommendedName>
        <fullName evidence="7">Rieske domain-containing protein</fullName>
    </recommendedName>
</protein>
<keyword evidence="4" id="KW-0408">Iron</keyword>
<dbReference type="Gene3D" id="2.102.10.10">
    <property type="entry name" value="Rieske [2Fe-2S] iron-sulphur domain"/>
    <property type="match status" value="1"/>
</dbReference>
<dbReference type="InterPro" id="IPR050584">
    <property type="entry name" value="Cholesterol_7-desaturase"/>
</dbReference>
<evidence type="ECO:0000256" key="6">
    <source>
        <dbReference type="SAM" id="MobiDB-lite"/>
    </source>
</evidence>
<dbReference type="PANTHER" id="PTHR21266">
    <property type="entry name" value="IRON-SULFUR DOMAIN CONTAINING PROTEIN"/>
    <property type="match status" value="1"/>
</dbReference>
<evidence type="ECO:0000256" key="5">
    <source>
        <dbReference type="ARBA" id="ARBA00023014"/>
    </source>
</evidence>
<dbReference type="EMBL" id="GILB01013238">
    <property type="protein sequence ID" value="NUU93571.1"/>
    <property type="molecule type" value="Transcribed_RNA"/>
</dbReference>
<dbReference type="SUPFAM" id="SSF50022">
    <property type="entry name" value="ISP domain"/>
    <property type="match status" value="1"/>
</dbReference>
<feature type="compositionally biased region" description="Acidic residues" evidence="6">
    <location>
        <begin position="87"/>
        <end position="105"/>
    </location>
</feature>
<feature type="domain" description="Rieske" evidence="7">
    <location>
        <begin position="118"/>
        <end position="216"/>
    </location>
</feature>
<sequence length="230" mass="26675">MPAHTSASSPDNINPDNEQQQGEEQEQEQEQDQEHHQQQQRQDLSELSPPLQNGHPTDQEQQHHQNGQHQELEEEEEEEVDKKEEAEVHEEEEEEDYGVDDESGEEVIDSKFTWRDHWYPFSSLEDLDPLLPIPFQLLVRDLVLWFDKATQEWVAFDDQCPHRLAPLSEGWIDENGHMQCSYRGWSYDGCGWCAQIPQAMPEGPEAHAVKSPRAYATRSPTMVSQGYLLT</sequence>
<dbReference type="GO" id="GO:0051537">
    <property type="term" value="F:2 iron, 2 sulfur cluster binding"/>
    <property type="evidence" value="ECO:0007669"/>
    <property type="project" value="UniProtKB-KW"/>
</dbReference>
<name>A0A6M2F9C9_9ROSI</name>
<dbReference type="InterPro" id="IPR036922">
    <property type="entry name" value="Rieske_2Fe-2S_sf"/>
</dbReference>
<dbReference type="PANTHER" id="PTHR21266:SF24">
    <property type="entry name" value="PHEOPHORBIDE A OXYGENASE, CHLOROPLASTIC"/>
    <property type="match status" value="1"/>
</dbReference>
<evidence type="ECO:0000256" key="2">
    <source>
        <dbReference type="ARBA" id="ARBA00022723"/>
    </source>
</evidence>
<dbReference type="GO" id="GO:0032441">
    <property type="term" value="F:pheophorbide a oxygenase activity"/>
    <property type="evidence" value="ECO:0007669"/>
    <property type="project" value="TreeGrafter"/>
</dbReference>
<dbReference type="AlphaFoldDB" id="A0A6M2F9C9"/>
<keyword evidence="3" id="KW-0809">Transit peptide</keyword>
<accession>A0A6M2F9C9</accession>
<dbReference type="GO" id="GO:0009534">
    <property type="term" value="C:chloroplast thylakoid"/>
    <property type="evidence" value="ECO:0007669"/>
    <property type="project" value="TreeGrafter"/>
</dbReference>
<evidence type="ECO:0000313" key="8">
    <source>
        <dbReference type="EMBL" id="NUU93571.1"/>
    </source>
</evidence>
<feature type="compositionally biased region" description="Polar residues" evidence="6">
    <location>
        <begin position="1"/>
        <end position="17"/>
    </location>
</feature>
<feature type="compositionally biased region" description="Acidic residues" evidence="6">
    <location>
        <begin position="21"/>
        <end position="31"/>
    </location>
</feature>
<dbReference type="Pfam" id="PF00355">
    <property type="entry name" value="Rieske"/>
    <property type="match status" value="1"/>
</dbReference>
<evidence type="ECO:0000256" key="3">
    <source>
        <dbReference type="ARBA" id="ARBA00022946"/>
    </source>
</evidence>
<keyword evidence="5" id="KW-0411">Iron-sulfur</keyword>
<keyword evidence="1" id="KW-0001">2Fe-2S</keyword>